<dbReference type="Pfam" id="PF02260">
    <property type="entry name" value="FATC"/>
    <property type="match status" value="1"/>
</dbReference>
<dbReference type="GO" id="GO:0005634">
    <property type="term" value="C:nucleus"/>
    <property type="evidence" value="ECO:0007669"/>
    <property type="project" value="TreeGrafter"/>
</dbReference>
<protein>
    <recommendedName>
        <fullName evidence="1">FATC domain-containing protein</fullName>
    </recommendedName>
</protein>
<dbReference type="EMBL" id="JAAAHW010004115">
    <property type="protein sequence ID" value="KAF9978594.1"/>
    <property type="molecule type" value="Genomic_DNA"/>
</dbReference>
<dbReference type="PROSITE" id="PS51190">
    <property type="entry name" value="FATC"/>
    <property type="match status" value="1"/>
</dbReference>
<name>A0A9P6JHR5_9FUNG</name>
<evidence type="ECO:0000259" key="1">
    <source>
        <dbReference type="PROSITE" id="PS51190"/>
    </source>
</evidence>
<dbReference type="InterPro" id="IPR003152">
    <property type="entry name" value="FATC_dom"/>
</dbReference>
<dbReference type="PANTHER" id="PTHR11139">
    <property type="entry name" value="ATAXIA TELANGIECTASIA MUTATED ATM -RELATED"/>
    <property type="match status" value="1"/>
</dbReference>
<organism evidence="2 3">
    <name type="scientific">Modicella reniformis</name>
    <dbReference type="NCBI Taxonomy" id="1440133"/>
    <lineage>
        <taxon>Eukaryota</taxon>
        <taxon>Fungi</taxon>
        <taxon>Fungi incertae sedis</taxon>
        <taxon>Mucoromycota</taxon>
        <taxon>Mortierellomycotina</taxon>
        <taxon>Mortierellomycetes</taxon>
        <taxon>Mortierellales</taxon>
        <taxon>Mortierellaceae</taxon>
        <taxon>Modicella</taxon>
    </lineage>
</organism>
<dbReference type="GO" id="GO:0000723">
    <property type="term" value="P:telomere maintenance"/>
    <property type="evidence" value="ECO:0007669"/>
    <property type="project" value="TreeGrafter"/>
</dbReference>
<dbReference type="OrthoDB" id="381190at2759"/>
<dbReference type="GO" id="GO:0006302">
    <property type="term" value="P:double-strand break repair"/>
    <property type="evidence" value="ECO:0007669"/>
    <property type="project" value="TreeGrafter"/>
</dbReference>
<accession>A0A9P6JHR5</accession>
<dbReference type="Proteomes" id="UP000749646">
    <property type="component" value="Unassembled WGS sequence"/>
</dbReference>
<dbReference type="SMART" id="SM01343">
    <property type="entry name" value="FATC"/>
    <property type="match status" value="1"/>
</dbReference>
<keyword evidence="3" id="KW-1185">Reference proteome</keyword>
<dbReference type="PANTHER" id="PTHR11139:SF68">
    <property type="entry name" value="DNA-DEPENDENT PROTEIN KINASE CATALYTIC SUBUNIT"/>
    <property type="match status" value="1"/>
</dbReference>
<dbReference type="AlphaFoldDB" id="A0A9P6JHR5"/>
<evidence type="ECO:0000313" key="3">
    <source>
        <dbReference type="Proteomes" id="UP000749646"/>
    </source>
</evidence>
<evidence type="ECO:0000313" key="2">
    <source>
        <dbReference type="EMBL" id="KAF9978594.1"/>
    </source>
</evidence>
<feature type="domain" description="FATC" evidence="1">
    <location>
        <begin position="103"/>
        <end position="135"/>
    </location>
</feature>
<comment type="caution">
    <text evidence="2">The sequence shown here is derived from an EMBL/GenBank/DDBJ whole genome shotgun (WGS) entry which is preliminary data.</text>
</comment>
<proteinExistence type="predicted"/>
<gene>
    <name evidence="2" type="ORF">BGZ65_006934</name>
</gene>
<reference evidence="2" key="1">
    <citation type="journal article" date="2020" name="Fungal Divers.">
        <title>Resolving the Mortierellaceae phylogeny through synthesis of multi-gene phylogenetics and phylogenomics.</title>
        <authorList>
            <person name="Vandepol N."/>
            <person name="Liber J."/>
            <person name="Desiro A."/>
            <person name="Na H."/>
            <person name="Kennedy M."/>
            <person name="Barry K."/>
            <person name="Grigoriev I.V."/>
            <person name="Miller A.N."/>
            <person name="O'Donnell K."/>
            <person name="Stajich J.E."/>
            <person name="Bonito G."/>
        </authorList>
    </citation>
    <scope>NUCLEOTIDE SEQUENCE</scope>
    <source>
        <strain evidence="2">MES-2147</strain>
    </source>
</reference>
<dbReference type="GO" id="GO:0004674">
    <property type="term" value="F:protein serine/threonine kinase activity"/>
    <property type="evidence" value="ECO:0007669"/>
    <property type="project" value="TreeGrafter"/>
</dbReference>
<dbReference type="InterPro" id="IPR050517">
    <property type="entry name" value="DDR_Repair_Kinase"/>
</dbReference>
<sequence length="135" mass="15370">MDVFIKEPLLDWRKFAVNKANEQKKQGVDMELFDIDKDSTAPPAWYVDQKIGIARKKLEGYNPTHLTELELKMGHANKDFLPALTKVVHGDRMYNIRAGHGKICPSVQAQIECLLDMATDGDILGRTWVGWTSWV</sequence>